<dbReference type="VEuPathDB" id="TrichDB:TVAG_506640"/>
<keyword evidence="2" id="KW-1133">Transmembrane helix</keyword>
<feature type="region of interest" description="Disordered" evidence="1">
    <location>
        <begin position="260"/>
        <end position="367"/>
    </location>
</feature>
<dbReference type="KEGG" id="tva:4742999"/>
<feature type="compositionally biased region" description="Basic and acidic residues" evidence="1">
    <location>
        <begin position="399"/>
        <end position="486"/>
    </location>
</feature>
<feature type="compositionally biased region" description="Polar residues" evidence="1">
    <location>
        <begin position="267"/>
        <end position="281"/>
    </location>
</feature>
<keyword evidence="2" id="KW-0812">Transmembrane</keyword>
<accession>A2GBV8</accession>
<keyword evidence="2" id="KW-0472">Membrane</keyword>
<dbReference type="Proteomes" id="UP000001542">
    <property type="component" value="Unassembled WGS sequence"/>
</dbReference>
<organism evidence="3 4">
    <name type="scientific">Trichomonas vaginalis (strain ATCC PRA-98 / G3)</name>
    <dbReference type="NCBI Taxonomy" id="412133"/>
    <lineage>
        <taxon>Eukaryota</taxon>
        <taxon>Metamonada</taxon>
        <taxon>Parabasalia</taxon>
        <taxon>Trichomonadida</taxon>
        <taxon>Trichomonadidae</taxon>
        <taxon>Trichomonas</taxon>
    </lineage>
</organism>
<evidence type="ECO:0000256" key="2">
    <source>
        <dbReference type="SAM" id="Phobius"/>
    </source>
</evidence>
<sequence>MSSLSSEHQQNRQTYNMLKSEILNSLILLAQQFQSENLSIEEINNSVNQFILLVNKTIMTTEDKHEQNTLLELKQQVESNYEYLLETYEQAVQDELDDTLISNEIQNGVDNNSFANVKSDFERRIQNLADQINQGALVLDDVIDQSEFMNKLLDEAIQQTNDKEIQLEFIVMLEKLNSIVDKYLESHKKVEEEEPIKVPSENAGIDELHQSTNAAIKTPTEQLIATDDKNEREAIAKQIDQINSSFNNYLSVVDKDLDSVTKEESKNSTAAEETEPVSSEMASIVSRDIDLGENIGNETEEEDEEIKVVGVSSNKKEETKQIEEKRIQEQKMVEETRKAEENKKIEEEKRAAETKRIEDQKRLDEEKKIQEQKKKLEEAKRIEEQKKIEEAKKKLEEKKAAELKKAEEQKRAEEEKKKLEEERKAEEKRKIEEAKRIEEQKQIEEAKKAEEQNKVEEIKKEEQKKSKNEAEVAKSENKITKEEESKSSNMAALIVAGVAIAGLVAAGIIIYRKMK</sequence>
<evidence type="ECO:0000313" key="4">
    <source>
        <dbReference type="Proteomes" id="UP000001542"/>
    </source>
</evidence>
<proteinExistence type="predicted"/>
<protein>
    <submittedName>
        <fullName evidence="3">Uncharacterized protein</fullName>
    </submittedName>
</protein>
<feature type="transmembrane region" description="Helical" evidence="2">
    <location>
        <begin position="490"/>
        <end position="511"/>
    </location>
</feature>
<dbReference type="AlphaFoldDB" id="A2GBV8"/>
<feature type="region of interest" description="Disordered" evidence="1">
    <location>
        <begin position="399"/>
        <end position="488"/>
    </location>
</feature>
<name>A2GBV8_TRIV3</name>
<dbReference type="InParanoid" id="A2GBV8"/>
<dbReference type="SMR" id="A2GBV8"/>
<dbReference type="RefSeq" id="XP_001298287.1">
    <property type="nucleotide sequence ID" value="XM_001298286.1"/>
</dbReference>
<dbReference type="EMBL" id="DS114970">
    <property type="protein sequence ID" value="EAX85357.1"/>
    <property type="molecule type" value="Genomic_DNA"/>
</dbReference>
<evidence type="ECO:0000313" key="3">
    <source>
        <dbReference type="EMBL" id="EAX85357.1"/>
    </source>
</evidence>
<keyword evidence="4" id="KW-1185">Reference proteome</keyword>
<dbReference type="STRING" id="5722.A2GBV8"/>
<feature type="compositionally biased region" description="Basic and acidic residues" evidence="1">
    <location>
        <begin position="314"/>
        <end position="367"/>
    </location>
</feature>
<evidence type="ECO:0000256" key="1">
    <source>
        <dbReference type="SAM" id="MobiDB-lite"/>
    </source>
</evidence>
<dbReference type="VEuPathDB" id="TrichDB:TVAGG3_0792310"/>
<reference evidence="3" key="2">
    <citation type="journal article" date="2007" name="Science">
        <title>Draft genome sequence of the sexually transmitted pathogen Trichomonas vaginalis.</title>
        <authorList>
            <person name="Carlton J.M."/>
            <person name="Hirt R.P."/>
            <person name="Silva J.C."/>
            <person name="Delcher A.L."/>
            <person name="Schatz M."/>
            <person name="Zhao Q."/>
            <person name="Wortman J.R."/>
            <person name="Bidwell S.L."/>
            <person name="Alsmark U.C.M."/>
            <person name="Besteiro S."/>
            <person name="Sicheritz-Ponten T."/>
            <person name="Noel C.J."/>
            <person name="Dacks J.B."/>
            <person name="Foster P.G."/>
            <person name="Simillion C."/>
            <person name="Van de Peer Y."/>
            <person name="Miranda-Saavedra D."/>
            <person name="Barton G.J."/>
            <person name="Westrop G.D."/>
            <person name="Mueller S."/>
            <person name="Dessi D."/>
            <person name="Fiori P.L."/>
            <person name="Ren Q."/>
            <person name="Paulsen I."/>
            <person name="Zhang H."/>
            <person name="Bastida-Corcuera F.D."/>
            <person name="Simoes-Barbosa A."/>
            <person name="Brown M.T."/>
            <person name="Hayes R.D."/>
            <person name="Mukherjee M."/>
            <person name="Okumura C.Y."/>
            <person name="Schneider R."/>
            <person name="Smith A.J."/>
            <person name="Vanacova S."/>
            <person name="Villalvazo M."/>
            <person name="Haas B.J."/>
            <person name="Pertea M."/>
            <person name="Feldblyum T.V."/>
            <person name="Utterback T.R."/>
            <person name="Shu C.L."/>
            <person name="Osoegawa K."/>
            <person name="de Jong P.J."/>
            <person name="Hrdy I."/>
            <person name="Horvathova L."/>
            <person name="Zubacova Z."/>
            <person name="Dolezal P."/>
            <person name="Malik S.B."/>
            <person name="Logsdon J.M. Jr."/>
            <person name="Henze K."/>
            <person name="Gupta A."/>
            <person name="Wang C.C."/>
            <person name="Dunne R.L."/>
            <person name="Upcroft J.A."/>
            <person name="Upcroft P."/>
            <person name="White O."/>
            <person name="Salzberg S.L."/>
            <person name="Tang P."/>
            <person name="Chiu C.-H."/>
            <person name="Lee Y.-S."/>
            <person name="Embley T.M."/>
            <person name="Coombs G.H."/>
            <person name="Mottram J.C."/>
            <person name="Tachezy J."/>
            <person name="Fraser-Liggett C.M."/>
            <person name="Johnson P.J."/>
        </authorList>
    </citation>
    <scope>NUCLEOTIDE SEQUENCE [LARGE SCALE GENOMIC DNA]</scope>
    <source>
        <strain evidence="3">G3</strain>
    </source>
</reference>
<dbReference type="OMA" id="TTEDKHE"/>
<gene>
    <name evidence="3" type="ORF">TVAG_506640</name>
</gene>
<reference evidence="3" key="1">
    <citation type="submission" date="2006-10" db="EMBL/GenBank/DDBJ databases">
        <authorList>
            <person name="Amadeo P."/>
            <person name="Zhao Q."/>
            <person name="Wortman J."/>
            <person name="Fraser-Liggett C."/>
            <person name="Carlton J."/>
        </authorList>
    </citation>
    <scope>NUCLEOTIDE SEQUENCE</scope>
    <source>
        <strain evidence="3">G3</strain>
    </source>
</reference>